<dbReference type="AlphaFoldDB" id="A0A5J4WNF3"/>
<dbReference type="Proteomes" id="UP000324800">
    <property type="component" value="Unassembled WGS sequence"/>
</dbReference>
<dbReference type="InterPro" id="IPR029004">
    <property type="entry name" value="Ribosomal_eL28/Mak16"/>
</dbReference>
<organism evidence="6 7">
    <name type="scientific">Streblomastix strix</name>
    <dbReference type="NCBI Taxonomy" id="222440"/>
    <lineage>
        <taxon>Eukaryota</taxon>
        <taxon>Metamonada</taxon>
        <taxon>Preaxostyla</taxon>
        <taxon>Oxymonadida</taxon>
        <taxon>Streblomastigidae</taxon>
        <taxon>Streblomastix</taxon>
    </lineage>
</organism>
<dbReference type="PANTHER" id="PTHR23405:SF4">
    <property type="entry name" value="PROTEIN MAK16 HOMOLOG"/>
    <property type="match status" value="1"/>
</dbReference>
<dbReference type="OrthoDB" id="10251342at2759"/>
<dbReference type="EMBL" id="SNRW01001445">
    <property type="protein sequence ID" value="KAA6396358.1"/>
    <property type="molecule type" value="Genomic_DNA"/>
</dbReference>
<evidence type="ECO:0000256" key="3">
    <source>
        <dbReference type="ARBA" id="ARBA00023242"/>
    </source>
</evidence>
<evidence type="ECO:0000313" key="7">
    <source>
        <dbReference type="Proteomes" id="UP000324800"/>
    </source>
</evidence>
<sequence>MSLQATEEVIWSCTNKGFCSSKSRILTETFCRSPYNITGLCRRSACPLANDEYATVREIEGKLYLLMKTPERKQFPAKLWEHILIPANKKEAKHLIRSKLQYHTVYVQENVMRRYIRILQVHGNIRKLKRRKESAPTVAAVIRSRERKLNKKEFKAEKAAQLEDSIKKTLLERLKSGQYEGIVNFPQKTFEKVLQKEGAIEDTLEEEEKYEIEYEGNNIHSHQMMNTSNTQEIKKDTNKRKSKEDPNWDKYTEDNDDIEDAANGMDIDLDSEYYEEDEEDEDDDEDS</sequence>
<evidence type="ECO:0000256" key="4">
    <source>
        <dbReference type="SAM" id="MobiDB-lite"/>
    </source>
</evidence>
<accession>A0A5J4WNF3</accession>
<dbReference type="PANTHER" id="PTHR23405">
    <property type="entry name" value="MAINTENANCE OF KILLER 16 MAK16 PROTEIN-RELATED"/>
    <property type="match status" value="1"/>
</dbReference>
<evidence type="ECO:0000256" key="1">
    <source>
        <dbReference type="ARBA" id="ARBA00004123"/>
    </source>
</evidence>
<dbReference type="GO" id="GO:0000460">
    <property type="term" value="P:maturation of 5.8S rRNA"/>
    <property type="evidence" value="ECO:0007669"/>
    <property type="project" value="TreeGrafter"/>
</dbReference>
<keyword evidence="3" id="KW-0539">Nucleus</keyword>
<dbReference type="GO" id="GO:0005730">
    <property type="term" value="C:nucleolus"/>
    <property type="evidence" value="ECO:0007669"/>
    <property type="project" value="TreeGrafter"/>
</dbReference>
<dbReference type="Gene3D" id="3.30.390.110">
    <property type="match status" value="1"/>
</dbReference>
<feature type="compositionally biased region" description="Basic and acidic residues" evidence="4">
    <location>
        <begin position="242"/>
        <end position="253"/>
    </location>
</feature>
<gene>
    <name evidence="6" type="ORF">EZS28_008114</name>
</gene>
<feature type="domain" description="Ribosomal eL28/Mak16" evidence="5">
    <location>
        <begin position="9"/>
        <end position="120"/>
    </location>
</feature>
<dbReference type="Pfam" id="PF01778">
    <property type="entry name" value="Ribosomal_L28e"/>
    <property type="match status" value="1"/>
</dbReference>
<comment type="similarity">
    <text evidence="2">Belongs to the MAK16 family.</text>
</comment>
<dbReference type="GO" id="GO:0030687">
    <property type="term" value="C:preribosome, large subunit precursor"/>
    <property type="evidence" value="ECO:0007669"/>
    <property type="project" value="TreeGrafter"/>
</dbReference>
<evidence type="ECO:0000259" key="5">
    <source>
        <dbReference type="Pfam" id="PF01778"/>
    </source>
</evidence>
<dbReference type="Pfam" id="PF04874">
    <property type="entry name" value="Mak16"/>
    <property type="match status" value="1"/>
</dbReference>
<feature type="compositionally biased region" description="Acidic residues" evidence="4">
    <location>
        <begin position="267"/>
        <end position="287"/>
    </location>
</feature>
<name>A0A5J4WNF3_9EUKA</name>
<reference evidence="6 7" key="1">
    <citation type="submission" date="2019-03" db="EMBL/GenBank/DDBJ databases">
        <title>Single cell metagenomics reveals metabolic interactions within the superorganism composed of flagellate Streblomastix strix and complex community of Bacteroidetes bacteria on its surface.</title>
        <authorList>
            <person name="Treitli S.C."/>
            <person name="Kolisko M."/>
            <person name="Husnik F."/>
            <person name="Keeling P."/>
            <person name="Hampl V."/>
        </authorList>
    </citation>
    <scope>NUCLEOTIDE SEQUENCE [LARGE SCALE GENOMIC DNA]</scope>
    <source>
        <strain evidence="6">ST1C</strain>
    </source>
</reference>
<dbReference type="GO" id="GO:0000470">
    <property type="term" value="P:maturation of LSU-rRNA"/>
    <property type="evidence" value="ECO:0007669"/>
    <property type="project" value="TreeGrafter"/>
</dbReference>
<comment type="caution">
    <text evidence="6">The sequence shown here is derived from an EMBL/GenBank/DDBJ whole genome shotgun (WGS) entry which is preliminary data.</text>
</comment>
<protein>
    <recommendedName>
        <fullName evidence="5">Ribosomal eL28/Mak16 domain-containing protein</fullName>
    </recommendedName>
</protein>
<feature type="compositionally biased region" description="Polar residues" evidence="4">
    <location>
        <begin position="218"/>
        <end position="231"/>
    </location>
</feature>
<comment type="subcellular location">
    <subcellularLocation>
        <location evidence="1">Nucleus</location>
    </subcellularLocation>
</comment>
<proteinExistence type="inferred from homology"/>
<evidence type="ECO:0000256" key="2">
    <source>
        <dbReference type="ARBA" id="ARBA00005514"/>
    </source>
</evidence>
<evidence type="ECO:0000313" key="6">
    <source>
        <dbReference type="EMBL" id="KAA6396358.1"/>
    </source>
</evidence>
<feature type="region of interest" description="Disordered" evidence="4">
    <location>
        <begin position="218"/>
        <end position="287"/>
    </location>
</feature>
<dbReference type="InterPro" id="IPR006958">
    <property type="entry name" value="Mak16"/>
</dbReference>